<gene>
    <name evidence="2" type="ORF">HanXRQr2_Chr02g0051661</name>
</gene>
<accession>A0A9K3JLX3</accession>
<name>A0A9K3JLX3_HELAN</name>
<dbReference type="AlphaFoldDB" id="A0A9K3JLX3"/>
<reference evidence="2" key="2">
    <citation type="submission" date="2020-06" db="EMBL/GenBank/DDBJ databases">
        <title>Helianthus annuus Genome sequencing and assembly Release 2.</title>
        <authorList>
            <person name="Gouzy J."/>
            <person name="Langlade N."/>
            <person name="Munos S."/>
        </authorList>
    </citation>
    <scope>NUCLEOTIDE SEQUENCE</scope>
    <source>
        <tissue evidence="2">Leaves</tissue>
    </source>
</reference>
<keyword evidence="1" id="KW-0472">Membrane</keyword>
<evidence type="ECO:0000256" key="1">
    <source>
        <dbReference type="SAM" id="Phobius"/>
    </source>
</evidence>
<dbReference type="EMBL" id="MNCJ02000317">
    <property type="protein sequence ID" value="KAF5817322.1"/>
    <property type="molecule type" value="Genomic_DNA"/>
</dbReference>
<proteinExistence type="predicted"/>
<keyword evidence="3" id="KW-1185">Reference proteome</keyword>
<keyword evidence="1" id="KW-1133">Transmembrane helix</keyword>
<evidence type="ECO:0000313" key="3">
    <source>
        <dbReference type="Proteomes" id="UP000215914"/>
    </source>
</evidence>
<evidence type="ECO:0000313" key="2">
    <source>
        <dbReference type="EMBL" id="KAF5817322.1"/>
    </source>
</evidence>
<comment type="caution">
    <text evidence="2">The sequence shown here is derived from an EMBL/GenBank/DDBJ whole genome shotgun (WGS) entry which is preliminary data.</text>
</comment>
<dbReference type="Gramene" id="mRNA:HanXRQr2_Chr02g0051661">
    <property type="protein sequence ID" value="mRNA:HanXRQr2_Chr02g0051661"/>
    <property type="gene ID" value="HanXRQr2_Chr02g0051661"/>
</dbReference>
<protein>
    <submittedName>
        <fullName evidence="2">Uncharacterized protein</fullName>
    </submittedName>
</protein>
<reference evidence="2" key="1">
    <citation type="journal article" date="2017" name="Nature">
        <title>The sunflower genome provides insights into oil metabolism, flowering and Asterid evolution.</title>
        <authorList>
            <person name="Badouin H."/>
            <person name="Gouzy J."/>
            <person name="Grassa C.J."/>
            <person name="Murat F."/>
            <person name="Staton S.E."/>
            <person name="Cottret L."/>
            <person name="Lelandais-Briere C."/>
            <person name="Owens G.L."/>
            <person name="Carrere S."/>
            <person name="Mayjonade B."/>
            <person name="Legrand L."/>
            <person name="Gill N."/>
            <person name="Kane N.C."/>
            <person name="Bowers J.E."/>
            <person name="Hubner S."/>
            <person name="Bellec A."/>
            <person name="Berard A."/>
            <person name="Berges H."/>
            <person name="Blanchet N."/>
            <person name="Boniface M.C."/>
            <person name="Brunel D."/>
            <person name="Catrice O."/>
            <person name="Chaidir N."/>
            <person name="Claudel C."/>
            <person name="Donnadieu C."/>
            <person name="Faraut T."/>
            <person name="Fievet G."/>
            <person name="Helmstetter N."/>
            <person name="King M."/>
            <person name="Knapp S.J."/>
            <person name="Lai Z."/>
            <person name="Le Paslier M.C."/>
            <person name="Lippi Y."/>
            <person name="Lorenzon L."/>
            <person name="Mandel J.R."/>
            <person name="Marage G."/>
            <person name="Marchand G."/>
            <person name="Marquand E."/>
            <person name="Bret-Mestries E."/>
            <person name="Morien E."/>
            <person name="Nambeesan S."/>
            <person name="Nguyen T."/>
            <person name="Pegot-Espagnet P."/>
            <person name="Pouilly N."/>
            <person name="Raftis F."/>
            <person name="Sallet E."/>
            <person name="Schiex T."/>
            <person name="Thomas J."/>
            <person name="Vandecasteele C."/>
            <person name="Vares D."/>
            <person name="Vear F."/>
            <person name="Vautrin S."/>
            <person name="Crespi M."/>
            <person name="Mangin B."/>
            <person name="Burke J.M."/>
            <person name="Salse J."/>
            <person name="Munos S."/>
            <person name="Vincourt P."/>
            <person name="Rieseberg L.H."/>
            <person name="Langlade N.B."/>
        </authorList>
    </citation>
    <scope>NUCLEOTIDE SEQUENCE</scope>
    <source>
        <tissue evidence="2">Leaves</tissue>
    </source>
</reference>
<organism evidence="2 3">
    <name type="scientific">Helianthus annuus</name>
    <name type="common">Common sunflower</name>
    <dbReference type="NCBI Taxonomy" id="4232"/>
    <lineage>
        <taxon>Eukaryota</taxon>
        <taxon>Viridiplantae</taxon>
        <taxon>Streptophyta</taxon>
        <taxon>Embryophyta</taxon>
        <taxon>Tracheophyta</taxon>
        <taxon>Spermatophyta</taxon>
        <taxon>Magnoliopsida</taxon>
        <taxon>eudicotyledons</taxon>
        <taxon>Gunneridae</taxon>
        <taxon>Pentapetalae</taxon>
        <taxon>asterids</taxon>
        <taxon>campanulids</taxon>
        <taxon>Asterales</taxon>
        <taxon>Asteraceae</taxon>
        <taxon>Asteroideae</taxon>
        <taxon>Heliantheae alliance</taxon>
        <taxon>Heliantheae</taxon>
        <taxon>Helianthus</taxon>
    </lineage>
</organism>
<keyword evidence="1" id="KW-0812">Transmembrane</keyword>
<dbReference type="Proteomes" id="UP000215914">
    <property type="component" value="Unassembled WGS sequence"/>
</dbReference>
<feature type="transmembrane region" description="Helical" evidence="1">
    <location>
        <begin position="54"/>
        <end position="77"/>
    </location>
</feature>
<sequence length="85" mass="9878">MIHQTEIISVYITHTTGIVMTSHNLNRYCSLGLAIDIFNRVTVRSLSGRRSGFYGFWNVIYIWFLKTQNILVSVLIIKKVKNMNQ</sequence>